<reference evidence="1" key="1">
    <citation type="submission" date="2022-04" db="EMBL/GenBank/DDBJ databases">
        <title>Genome of the entomopathogenic fungus Entomophthora muscae.</title>
        <authorList>
            <person name="Elya C."/>
            <person name="Lovett B.R."/>
            <person name="Lee E."/>
            <person name="Macias A.M."/>
            <person name="Hajek A.E."/>
            <person name="De Bivort B.L."/>
            <person name="Kasson M.T."/>
            <person name="De Fine Licht H.H."/>
            <person name="Stajich J.E."/>
        </authorList>
    </citation>
    <scope>NUCLEOTIDE SEQUENCE</scope>
    <source>
        <strain evidence="1">Berkeley</strain>
    </source>
</reference>
<sequence>MAIAVEPVLGPQSYAQALVGLDGQANFSFPFLGLRKACQASTKGDQIGKPPITPEAKPARTNGQPSQDGPPKSQTTVPETPKNDPEGANQTLEPEMSSLTTQIAPDECPVSGLTIHYPRKPGPKGGI</sequence>
<name>A0ACC2SWH4_9FUNG</name>
<evidence type="ECO:0000313" key="2">
    <source>
        <dbReference type="Proteomes" id="UP001165960"/>
    </source>
</evidence>
<proteinExistence type="predicted"/>
<keyword evidence="2" id="KW-1185">Reference proteome</keyword>
<organism evidence="1 2">
    <name type="scientific">Entomophthora muscae</name>
    <dbReference type="NCBI Taxonomy" id="34485"/>
    <lineage>
        <taxon>Eukaryota</taxon>
        <taxon>Fungi</taxon>
        <taxon>Fungi incertae sedis</taxon>
        <taxon>Zoopagomycota</taxon>
        <taxon>Entomophthoromycotina</taxon>
        <taxon>Entomophthoromycetes</taxon>
        <taxon>Entomophthorales</taxon>
        <taxon>Entomophthoraceae</taxon>
        <taxon>Entomophthora</taxon>
    </lineage>
</organism>
<protein>
    <submittedName>
        <fullName evidence="1">Uncharacterized protein</fullName>
    </submittedName>
</protein>
<dbReference type="EMBL" id="QTSX02004280">
    <property type="protein sequence ID" value="KAJ9066712.1"/>
    <property type="molecule type" value="Genomic_DNA"/>
</dbReference>
<dbReference type="Proteomes" id="UP001165960">
    <property type="component" value="Unassembled WGS sequence"/>
</dbReference>
<gene>
    <name evidence="1" type="ORF">DSO57_1006934</name>
</gene>
<accession>A0ACC2SWH4</accession>
<evidence type="ECO:0000313" key="1">
    <source>
        <dbReference type="EMBL" id="KAJ9066712.1"/>
    </source>
</evidence>
<comment type="caution">
    <text evidence="1">The sequence shown here is derived from an EMBL/GenBank/DDBJ whole genome shotgun (WGS) entry which is preliminary data.</text>
</comment>